<keyword evidence="1" id="KW-1133">Transmembrane helix</keyword>
<keyword evidence="1" id="KW-0472">Membrane</keyword>
<dbReference type="InterPro" id="IPR025241">
    <property type="entry name" value="DUF4190"/>
</dbReference>
<sequence>MADAKTQKFDFTKLNTLAVVSIASALTSIGAVAAIITGHVALTQIKKSGENGRGLALAGTILGYVTVGFWILVSIAFTIAGAYLQGKYGMGPGMGMENFRMGWDY</sequence>
<organism evidence="3">
    <name type="scientific">freshwater metagenome</name>
    <dbReference type="NCBI Taxonomy" id="449393"/>
    <lineage>
        <taxon>unclassified sequences</taxon>
        <taxon>metagenomes</taxon>
        <taxon>ecological metagenomes</taxon>
    </lineage>
</organism>
<protein>
    <submittedName>
        <fullName evidence="3">Unannotated protein</fullName>
    </submittedName>
</protein>
<accession>A0A6J6J535</accession>
<reference evidence="3" key="1">
    <citation type="submission" date="2020-05" db="EMBL/GenBank/DDBJ databases">
        <authorList>
            <person name="Chiriac C."/>
            <person name="Salcher M."/>
            <person name="Ghai R."/>
            <person name="Kavagutti S V."/>
        </authorList>
    </citation>
    <scope>NUCLEOTIDE SEQUENCE</scope>
</reference>
<feature type="transmembrane region" description="Helical" evidence="1">
    <location>
        <begin position="54"/>
        <end position="84"/>
    </location>
</feature>
<dbReference type="Pfam" id="PF13828">
    <property type="entry name" value="DUF4190"/>
    <property type="match status" value="1"/>
</dbReference>
<proteinExistence type="predicted"/>
<keyword evidence="1" id="KW-0812">Transmembrane</keyword>
<feature type="transmembrane region" description="Helical" evidence="1">
    <location>
        <begin position="17"/>
        <end position="42"/>
    </location>
</feature>
<dbReference type="AlphaFoldDB" id="A0A6J6J535"/>
<gene>
    <name evidence="3" type="ORF">UFOPK2032_00650</name>
</gene>
<evidence type="ECO:0000256" key="1">
    <source>
        <dbReference type="SAM" id="Phobius"/>
    </source>
</evidence>
<feature type="domain" description="DUF4190" evidence="2">
    <location>
        <begin position="17"/>
        <end position="73"/>
    </location>
</feature>
<name>A0A6J6J535_9ZZZZ</name>
<evidence type="ECO:0000313" key="3">
    <source>
        <dbReference type="EMBL" id="CAB4631694.1"/>
    </source>
</evidence>
<evidence type="ECO:0000259" key="2">
    <source>
        <dbReference type="Pfam" id="PF13828"/>
    </source>
</evidence>
<dbReference type="EMBL" id="CAEZVM010000019">
    <property type="protein sequence ID" value="CAB4631694.1"/>
    <property type="molecule type" value="Genomic_DNA"/>
</dbReference>